<evidence type="ECO:0000256" key="2">
    <source>
        <dbReference type="ARBA" id="ARBA00005988"/>
    </source>
</evidence>
<dbReference type="GO" id="GO:0004181">
    <property type="term" value="F:metallocarboxypeptidase activity"/>
    <property type="evidence" value="ECO:0007669"/>
    <property type="project" value="InterPro"/>
</dbReference>
<evidence type="ECO:0000256" key="3">
    <source>
        <dbReference type="ARBA" id="ARBA00022670"/>
    </source>
</evidence>
<comment type="similarity">
    <text evidence="2">Belongs to the peptidase M14 family.</text>
</comment>
<evidence type="ECO:0000256" key="4">
    <source>
        <dbReference type="ARBA" id="ARBA00022801"/>
    </source>
</evidence>
<comment type="cofactor">
    <cofactor evidence="1">
        <name>Zn(2+)</name>
        <dbReference type="ChEBI" id="CHEBI:29105"/>
    </cofactor>
</comment>
<organism evidence="8">
    <name type="scientific">marine metagenome</name>
    <dbReference type="NCBI Taxonomy" id="408172"/>
    <lineage>
        <taxon>unclassified sequences</taxon>
        <taxon>metagenomes</taxon>
        <taxon>ecological metagenomes</taxon>
    </lineage>
</organism>
<keyword evidence="6" id="KW-0482">Metalloprotease</keyword>
<dbReference type="SUPFAM" id="SSF53187">
    <property type="entry name" value="Zn-dependent exopeptidases"/>
    <property type="match status" value="1"/>
</dbReference>
<dbReference type="GO" id="GO:0006508">
    <property type="term" value="P:proteolysis"/>
    <property type="evidence" value="ECO:0007669"/>
    <property type="project" value="UniProtKB-KW"/>
</dbReference>
<feature type="non-terminal residue" evidence="8">
    <location>
        <position position="163"/>
    </location>
</feature>
<dbReference type="InterPro" id="IPR000834">
    <property type="entry name" value="Peptidase_M14"/>
</dbReference>
<protein>
    <recommendedName>
        <fullName evidence="7">Peptidase M14 domain-containing protein</fullName>
    </recommendedName>
</protein>
<name>A0A383EQJ6_9ZZZZ</name>
<reference evidence="8" key="1">
    <citation type="submission" date="2018-05" db="EMBL/GenBank/DDBJ databases">
        <authorList>
            <person name="Lanie J.A."/>
            <person name="Ng W.-L."/>
            <person name="Kazmierczak K.M."/>
            <person name="Andrzejewski T.M."/>
            <person name="Davidsen T.M."/>
            <person name="Wayne K.J."/>
            <person name="Tettelin H."/>
            <person name="Glass J.I."/>
            <person name="Rusch D."/>
            <person name="Podicherti R."/>
            <person name="Tsui H.-C.T."/>
            <person name="Winkler M.E."/>
        </authorList>
    </citation>
    <scope>NUCLEOTIDE SEQUENCE</scope>
</reference>
<dbReference type="GO" id="GO:0005615">
    <property type="term" value="C:extracellular space"/>
    <property type="evidence" value="ECO:0007669"/>
    <property type="project" value="TreeGrafter"/>
</dbReference>
<evidence type="ECO:0000256" key="1">
    <source>
        <dbReference type="ARBA" id="ARBA00001947"/>
    </source>
</evidence>
<gene>
    <name evidence="8" type="ORF">METZ01_LOCUS512066</name>
</gene>
<evidence type="ECO:0000256" key="6">
    <source>
        <dbReference type="ARBA" id="ARBA00023049"/>
    </source>
</evidence>
<accession>A0A383EQJ6</accession>
<proteinExistence type="inferred from homology"/>
<dbReference type="GO" id="GO:0008270">
    <property type="term" value="F:zinc ion binding"/>
    <property type="evidence" value="ECO:0007669"/>
    <property type="project" value="InterPro"/>
</dbReference>
<dbReference type="Pfam" id="PF00246">
    <property type="entry name" value="Peptidase_M14"/>
    <property type="match status" value="1"/>
</dbReference>
<keyword evidence="5" id="KW-0862">Zinc</keyword>
<evidence type="ECO:0000256" key="5">
    <source>
        <dbReference type="ARBA" id="ARBA00022833"/>
    </source>
</evidence>
<evidence type="ECO:0000313" key="8">
    <source>
        <dbReference type="EMBL" id="SVE59212.1"/>
    </source>
</evidence>
<dbReference type="PANTHER" id="PTHR11705:SF143">
    <property type="entry name" value="SLL0236 PROTEIN"/>
    <property type="match status" value="1"/>
</dbReference>
<sequence>MVLLPARDIYKQVRIYSITDETMAILQSSGLDIDHFYQESDLWIDFVVSENRIHLLNQTELHYDIIHEDLEQFYESRLDNNYESRDFELGSMGGYYTFSEIEEQLDNLYADYPNLISEKISLGETLEGRDIWMVKISDNPELDEDEPEMLYTGLHHAREPMSY</sequence>
<keyword evidence="4" id="KW-0378">Hydrolase</keyword>
<dbReference type="Gene3D" id="3.40.630.10">
    <property type="entry name" value="Zn peptidases"/>
    <property type="match status" value="1"/>
</dbReference>
<keyword evidence="3" id="KW-0645">Protease</keyword>
<dbReference type="PANTHER" id="PTHR11705">
    <property type="entry name" value="PROTEASE FAMILY M14 CARBOXYPEPTIDASE A,B"/>
    <property type="match status" value="1"/>
</dbReference>
<dbReference type="AlphaFoldDB" id="A0A383EQJ6"/>
<dbReference type="PROSITE" id="PS52035">
    <property type="entry name" value="PEPTIDASE_M14"/>
    <property type="match status" value="1"/>
</dbReference>
<dbReference type="EMBL" id="UINC01228056">
    <property type="protein sequence ID" value="SVE59212.1"/>
    <property type="molecule type" value="Genomic_DNA"/>
</dbReference>
<feature type="domain" description="Peptidase M14" evidence="7">
    <location>
        <begin position="94"/>
        <end position="163"/>
    </location>
</feature>
<evidence type="ECO:0000259" key="7">
    <source>
        <dbReference type="PROSITE" id="PS52035"/>
    </source>
</evidence>